<gene>
    <name evidence="1" type="ORF">HCN56_12150</name>
</gene>
<dbReference type="RefSeq" id="WP_167970278.1">
    <property type="nucleotide sequence ID" value="NZ_BHZG01000505.1"/>
</dbReference>
<sequence>MDDGEVVLPHAACSEARTRLDSRRQLGSVKEQFAQIASADGLFGDVPGGEAASAALERAALSMLEQLQVAGVCVHEIAESAGAAAAIATGTDEAWTEVLRIGPHAGWSEEVAGSDGSLLEEDKFADPLFADPMTAFEDQLRTGGQSPENVSLQ</sequence>
<reference evidence="1 2" key="1">
    <citation type="submission" date="2020-03" db="EMBL/GenBank/DDBJ databases">
        <title>Draft genome of Streptomyces sp. ventii, isolated from the Axial Seamount in the Pacific Ocean, and resequencing of the two type strains Streptomyces lonarensis strain NCL 716 and Streptomyces bohaiensis strain 11A07.</title>
        <authorList>
            <person name="Loughran R.M."/>
            <person name="Pfannmuller K.M."/>
            <person name="Wasson B.J."/>
            <person name="Deadmond M.C."/>
            <person name="Paddock B.E."/>
            <person name="Koyack M.J."/>
            <person name="Gallegos D.A."/>
            <person name="Mitchell E.A."/>
            <person name="Ushijima B."/>
            <person name="Saw J.H."/>
            <person name="Mcphail K.L."/>
            <person name="Videau P."/>
        </authorList>
    </citation>
    <scope>NUCLEOTIDE SEQUENCE [LARGE SCALE GENOMIC DNA]</scope>
    <source>
        <strain evidence="1 2">NCL716</strain>
    </source>
</reference>
<dbReference type="Proteomes" id="UP000578686">
    <property type="component" value="Unassembled WGS sequence"/>
</dbReference>
<comment type="caution">
    <text evidence="1">The sequence shown here is derived from an EMBL/GenBank/DDBJ whole genome shotgun (WGS) entry which is preliminary data.</text>
</comment>
<name>A0A7X6HZ56_9ACTN</name>
<dbReference type="AlphaFoldDB" id="A0A7X6HZ56"/>
<keyword evidence="2" id="KW-1185">Reference proteome</keyword>
<protein>
    <submittedName>
        <fullName evidence="1">Uncharacterized protein</fullName>
    </submittedName>
</protein>
<accession>A0A7X6HZ56</accession>
<evidence type="ECO:0000313" key="2">
    <source>
        <dbReference type="Proteomes" id="UP000578686"/>
    </source>
</evidence>
<organism evidence="1 2">
    <name type="scientific">Streptomyces lonarensis</name>
    <dbReference type="NCBI Taxonomy" id="700599"/>
    <lineage>
        <taxon>Bacteria</taxon>
        <taxon>Bacillati</taxon>
        <taxon>Actinomycetota</taxon>
        <taxon>Actinomycetes</taxon>
        <taxon>Kitasatosporales</taxon>
        <taxon>Streptomycetaceae</taxon>
        <taxon>Streptomyces</taxon>
    </lineage>
</organism>
<evidence type="ECO:0000313" key="1">
    <source>
        <dbReference type="EMBL" id="NJQ06313.1"/>
    </source>
</evidence>
<dbReference type="EMBL" id="JAAVJD010000076">
    <property type="protein sequence ID" value="NJQ06313.1"/>
    <property type="molecule type" value="Genomic_DNA"/>
</dbReference>
<proteinExistence type="predicted"/>